<sequence>MLLTKSAIKEFTMSRIAVSTGEVDKRTINGNNGTRRGKDKKPRRRKTGYYVLKDEVKAGLKARLEIVLEYYGTKAEMARRLQVSNQTIQRWFSRGMMSAEGAHRVHKDYKRQGCKGYRASFCRPDLKFDSNGKPLTLKCEKREMLRVVRASDFENSTNS</sequence>
<dbReference type="Gene3D" id="1.10.260.40">
    <property type="entry name" value="lambda repressor-like DNA-binding domains"/>
    <property type="match status" value="1"/>
</dbReference>
<dbReference type="GO" id="GO:0003677">
    <property type="term" value="F:DNA binding"/>
    <property type="evidence" value="ECO:0007669"/>
    <property type="project" value="InterPro"/>
</dbReference>
<evidence type="ECO:0000256" key="1">
    <source>
        <dbReference type="SAM" id="MobiDB-lite"/>
    </source>
</evidence>
<protein>
    <recommendedName>
        <fullName evidence="3">Transcriptional regulator</fullName>
    </recommendedName>
</protein>
<reference evidence="2" key="1">
    <citation type="submission" date="2024-03" db="EMBL/GenBank/DDBJ databases">
        <title>This phage originates from the Bacteriophage catalogue of the Bacteriophage Competence Centre, Department of Microbiology und Biotechnology, Max Rubner-Institut, Kiel, Germany.</title>
        <authorList>
            <person name="Sprotte S."/>
            <person name="Brinks E."/>
        </authorList>
    </citation>
    <scope>NUCLEOTIDE SEQUENCE</scope>
</reference>
<dbReference type="EMBL" id="PP554580">
    <property type="protein sequence ID" value="XCD29944.1"/>
    <property type="molecule type" value="Genomic_DNA"/>
</dbReference>
<name>A0AAU8BWN2_9VIRU</name>
<organism evidence="2">
    <name type="scientific">Salmonella phage PMBT35</name>
    <dbReference type="NCBI Taxonomy" id="3137287"/>
    <lineage>
        <taxon>Viruses</taxon>
    </lineage>
</organism>
<accession>A0AAU8BWN2</accession>
<evidence type="ECO:0000313" key="2">
    <source>
        <dbReference type="EMBL" id="XCD29944.1"/>
    </source>
</evidence>
<feature type="region of interest" description="Disordered" evidence="1">
    <location>
        <begin position="25"/>
        <end position="45"/>
    </location>
</feature>
<feature type="compositionally biased region" description="Basic residues" evidence="1">
    <location>
        <begin position="35"/>
        <end position="45"/>
    </location>
</feature>
<evidence type="ECO:0008006" key="3">
    <source>
        <dbReference type="Google" id="ProtNLM"/>
    </source>
</evidence>
<dbReference type="InterPro" id="IPR010982">
    <property type="entry name" value="Lambda_DNA-bd_dom_sf"/>
</dbReference>
<proteinExistence type="predicted"/>